<keyword evidence="1" id="KW-0472">Membrane</keyword>
<proteinExistence type="predicted"/>
<gene>
    <name evidence="2" type="ORF">GCM10008927_06400</name>
</gene>
<dbReference type="EMBL" id="BMZF01000001">
    <property type="protein sequence ID" value="GHA44331.1"/>
    <property type="molecule type" value="Genomic_DNA"/>
</dbReference>
<evidence type="ECO:0000313" key="3">
    <source>
        <dbReference type="Proteomes" id="UP000634455"/>
    </source>
</evidence>
<dbReference type="Proteomes" id="UP000634455">
    <property type="component" value="Unassembled WGS sequence"/>
</dbReference>
<name>A0ABQ3CWF4_9RHOB</name>
<sequence>MELYAMLEIVVVLIFLISAVGIIVTDSVVDGEDVTAAGIATGAATGLVGGVSGADPDLD</sequence>
<keyword evidence="1" id="KW-0812">Transmembrane</keyword>
<evidence type="ECO:0000256" key="1">
    <source>
        <dbReference type="SAM" id="Phobius"/>
    </source>
</evidence>
<accession>A0ABQ3CWF4</accession>
<evidence type="ECO:0000313" key="2">
    <source>
        <dbReference type="EMBL" id="GHA44331.1"/>
    </source>
</evidence>
<organism evidence="2 3">
    <name type="scientific">Paramylibacter ulvae</name>
    <dbReference type="NCBI Taxonomy" id="1651968"/>
    <lineage>
        <taxon>Bacteria</taxon>
        <taxon>Pseudomonadati</taxon>
        <taxon>Pseudomonadota</taxon>
        <taxon>Alphaproteobacteria</taxon>
        <taxon>Rhodobacterales</taxon>
        <taxon>Paracoccaceae</taxon>
        <taxon>Paramylibacter</taxon>
    </lineage>
</organism>
<keyword evidence="1" id="KW-1133">Transmembrane helix</keyword>
<evidence type="ECO:0008006" key="4">
    <source>
        <dbReference type="Google" id="ProtNLM"/>
    </source>
</evidence>
<protein>
    <recommendedName>
        <fullName evidence="4">Glycine zipper domain-containing protein</fullName>
    </recommendedName>
</protein>
<comment type="caution">
    <text evidence="2">The sequence shown here is derived from an EMBL/GenBank/DDBJ whole genome shotgun (WGS) entry which is preliminary data.</text>
</comment>
<keyword evidence="3" id="KW-1185">Reference proteome</keyword>
<feature type="transmembrane region" description="Helical" evidence="1">
    <location>
        <begin position="7"/>
        <end position="25"/>
    </location>
</feature>
<reference evidence="3" key="1">
    <citation type="journal article" date="2019" name="Int. J. Syst. Evol. Microbiol.">
        <title>The Global Catalogue of Microorganisms (GCM) 10K type strain sequencing project: providing services to taxonomists for standard genome sequencing and annotation.</title>
        <authorList>
            <consortium name="The Broad Institute Genomics Platform"/>
            <consortium name="The Broad Institute Genome Sequencing Center for Infectious Disease"/>
            <person name="Wu L."/>
            <person name="Ma J."/>
        </authorList>
    </citation>
    <scope>NUCLEOTIDE SEQUENCE [LARGE SCALE GENOMIC DNA]</scope>
    <source>
        <strain evidence="3">KCTC 32465</strain>
    </source>
</reference>